<dbReference type="Gene3D" id="1.10.1740.10">
    <property type="match status" value="1"/>
</dbReference>
<dbReference type="InterPro" id="IPR013324">
    <property type="entry name" value="RNA_pol_sigma_r3/r4-like"/>
</dbReference>
<gene>
    <name evidence="6" type="ORF">LOC68_14395</name>
</gene>
<comment type="similarity">
    <text evidence="1">Belongs to the sigma-70 factor family. ECF subfamily.</text>
</comment>
<evidence type="ECO:0000256" key="4">
    <source>
        <dbReference type="ARBA" id="ARBA00023163"/>
    </source>
</evidence>
<dbReference type="InterPro" id="IPR014284">
    <property type="entry name" value="RNA_pol_sigma-70_dom"/>
</dbReference>
<evidence type="ECO:0000256" key="1">
    <source>
        <dbReference type="ARBA" id="ARBA00010641"/>
    </source>
</evidence>
<dbReference type="EMBL" id="JAJKFT010000010">
    <property type="protein sequence ID" value="MCC9629580.1"/>
    <property type="molecule type" value="Genomic_DNA"/>
</dbReference>
<proteinExistence type="inferred from homology"/>
<dbReference type="InterPro" id="IPR014331">
    <property type="entry name" value="RNA_pol_sigma70_ECF_RHOBA"/>
</dbReference>
<keyword evidence="7" id="KW-1185">Reference proteome</keyword>
<evidence type="ECO:0000313" key="7">
    <source>
        <dbReference type="Proteomes" id="UP001139103"/>
    </source>
</evidence>
<dbReference type="RefSeq" id="WP_230219959.1">
    <property type="nucleotide sequence ID" value="NZ_JAJKFT010000010.1"/>
</dbReference>
<sequence length="178" mass="20752">MPDPSAEHPDPTPFVELIVKHERALSGYIRSMLPRIDDVEEVWQATAIELWEKFDQYDPQREFLPWAQKFAYFEVLKFRRKAARDRMVFSEEVLQAVADTHAASTSKLEARSRALQGCMKKLSADELNLLRTRYETTTTIGMIADQLQTTTKTLYRRLDRIRDRLAQCVRHHAALAEE</sequence>
<dbReference type="Gene3D" id="1.10.10.10">
    <property type="entry name" value="Winged helix-like DNA-binding domain superfamily/Winged helix DNA-binding domain"/>
    <property type="match status" value="1"/>
</dbReference>
<organism evidence="6 7">
    <name type="scientific">Blastopirellula sediminis</name>
    <dbReference type="NCBI Taxonomy" id="2894196"/>
    <lineage>
        <taxon>Bacteria</taxon>
        <taxon>Pseudomonadati</taxon>
        <taxon>Planctomycetota</taxon>
        <taxon>Planctomycetia</taxon>
        <taxon>Pirellulales</taxon>
        <taxon>Pirellulaceae</taxon>
        <taxon>Blastopirellula</taxon>
    </lineage>
</organism>
<name>A0A9X1MNT5_9BACT</name>
<feature type="domain" description="RNA polymerase sigma-70 region 2" evidence="5">
    <location>
        <begin position="17"/>
        <end position="84"/>
    </location>
</feature>
<evidence type="ECO:0000259" key="5">
    <source>
        <dbReference type="Pfam" id="PF04542"/>
    </source>
</evidence>
<dbReference type="Proteomes" id="UP001139103">
    <property type="component" value="Unassembled WGS sequence"/>
</dbReference>
<dbReference type="NCBIfam" id="TIGR02937">
    <property type="entry name" value="sigma70-ECF"/>
    <property type="match status" value="1"/>
</dbReference>
<reference evidence="6" key="1">
    <citation type="submission" date="2021-11" db="EMBL/GenBank/DDBJ databases">
        <title>Genome sequence.</title>
        <authorList>
            <person name="Sun Q."/>
        </authorList>
    </citation>
    <scope>NUCLEOTIDE SEQUENCE</scope>
    <source>
        <strain evidence="6">JC732</strain>
    </source>
</reference>
<keyword evidence="4" id="KW-0804">Transcription</keyword>
<dbReference type="GO" id="GO:0016987">
    <property type="term" value="F:sigma factor activity"/>
    <property type="evidence" value="ECO:0007669"/>
    <property type="project" value="UniProtKB-KW"/>
</dbReference>
<protein>
    <submittedName>
        <fullName evidence="6">Sigma-70 family RNA polymerase sigma factor</fullName>
    </submittedName>
</protein>
<dbReference type="SUPFAM" id="SSF88946">
    <property type="entry name" value="Sigma2 domain of RNA polymerase sigma factors"/>
    <property type="match status" value="1"/>
</dbReference>
<dbReference type="AlphaFoldDB" id="A0A9X1MNT5"/>
<dbReference type="SUPFAM" id="SSF88659">
    <property type="entry name" value="Sigma3 and sigma4 domains of RNA polymerase sigma factors"/>
    <property type="match status" value="1"/>
</dbReference>
<keyword evidence="2" id="KW-0805">Transcription regulation</keyword>
<dbReference type="PANTHER" id="PTHR43133:SF51">
    <property type="entry name" value="RNA POLYMERASE SIGMA FACTOR"/>
    <property type="match status" value="1"/>
</dbReference>
<accession>A0A9X1MNT5</accession>
<dbReference type="NCBIfam" id="TIGR02989">
    <property type="entry name" value="Sig-70_gvs1"/>
    <property type="match status" value="1"/>
</dbReference>
<dbReference type="InterPro" id="IPR039425">
    <property type="entry name" value="RNA_pol_sigma-70-like"/>
</dbReference>
<dbReference type="Pfam" id="PF04542">
    <property type="entry name" value="Sigma70_r2"/>
    <property type="match status" value="1"/>
</dbReference>
<dbReference type="InterPro" id="IPR007627">
    <property type="entry name" value="RNA_pol_sigma70_r2"/>
</dbReference>
<dbReference type="GO" id="GO:0006352">
    <property type="term" value="P:DNA-templated transcription initiation"/>
    <property type="evidence" value="ECO:0007669"/>
    <property type="project" value="InterPro"/>
</dbReference>
<dbReference type="InterPro" id="IPR013325">
    <property type="entry name" value="RNA_pol_sigma_r2"/>
</dbReference>
<dbReference type="PANTHER" id="PTHR43133">
    <property type="entry name" value="RNA POLYMERASE ECF-TYPE SIGMA FACTO"/>
    <property type="match status" value="1"/>
</dbReference>
<evidence type="ECO:0000313" key="6">
    <source>
        <dbReference type="EMBL" id="MCC9629580.1"/>
    </source>
</evidence>
<keyword evidence="3" id="KW-0731">Sigma factor</keyword>
<dbReference type="InterPro" id="IPR036388">
    <property type="entry name" value="WH-like_DNA-bd_sf"/>
</dbReference>
<comment type="caution">
    <text evidence="6">The sequence shown here is derived from an EMBL/GenBank/DDBJ whole genome shotgun (WGS) entry which is preliminary data.</text>
</comment>
<evidence type="ECO:0000256" key="2">
    <source>
        <dbReference type="ARBA" id="ARBA00023015"/>
    </source>
</evidence>
<evidence type="ECO:0000256" key="3">
    <source>
        <dbReference type="ARBA" id="ARBA00023082"/>
    </source>
</evidence>